<dbReference type="InterPro" id="IPR003965">
    <property type="entry name" value="Fatty_acid_synthase"/>
</dbReference>
<sequence length="276" mass="29334">MVSVLRALATVTHRGDALPTAELSREVSVDRRALAGYAKVCGFRVSDALPATYPHVLSFPLQMDLLTRSDFPFPVLGLVHVANRITVHRPVLASETLALTVRAADLRPHDKGRQFDVVSEARVDGELVWQDWSTYLRKGAATGGSGGEAASGDEPVAGDRAGGADRPEAPRPSAVWRVPGDAGRRYAAVSGDANPIHLYALTARAFGFPRAIAHGMWTKARCLAALEGRLPAAYTVDVRFKLPVLLPATVGFSSDGGAFAVHDVRTGKPHLSGTVS</sequence>
<name>A0A8J7KZU7_9ACTN</name>
<evidence type="ECO:0000313" key="5">
    <source>
        <dbReference type="Proteomes" id="UP000622552"/>
    </source>
</evidence>
<dbReference type="RefSeq" id="WP_197008106.1">
    <property type="nucleotide sequence ID" value="NZ_BONS01000013.1"/>
</dbReference>
<dbReference type="SUPFAM" id="SSF54637">
    <property type="entry name" value="Thioesterase/thiol ester dehydrase-isomerase"/>
    <property type="match status" value="2"/>
</dbReference>
<dbReference type="InterPro" id="IPR002539">
    <property type="entry name" value="MaoC-like_dom"/>
</dbReference>
<feature type="domain" description="MaoC-like" evidence="3">
    <location>
        <begin position="184"/>
        <end position="253"/>
    </location>
</feature>
<dbReference type="Proteomes" id="UP000622552">
    <property type="component" value="Unassembled WGS sequence"/>
</dbReference>
<dbReference type="GO" id="GO:0005835">
    <property type="term" value="C:fatty acid synthase complex"/>
    <property type="evidence" value="ECO:0007669"/>
    <property type="project" value="InterPro"/>
</dbReference>
<dbReference type="AlphaFoldDB" id="A0A8J7KZU7"/>
<evidence type="ECO:0000313" key="4">
    <source>
        <dbReference type="EMBL" id="MBG6141722.1"/>
    </source>
</evidence>
<dbReference type="EMBL" id="JADOUF010000001">
    <property type="protein sequence ID" value="MBG6141722.1"/>
    <property type="molecule type" value="Genomic_DNA"/>
</dbReference>
<dbReference type="PANTHER" id="PTHR43841:SF1">
    <property type="entry name" value="3-HYDROXYACYL-THIOESTER DEHYDRATASE X"/>
    <property type="match status" value="1"/>
</dbReference>
<dbReference type="InterPro" id="IPR029069">
    <property type="entry name" value="HotDog_dom_sf"/>
</dbReference>
<comment type="caution">
    <text evidence="4">The sequence shown here is derived from an EMBL/GenBank/DDBJ whole genome shotgun (WGS) entry which is preliminary data.</text>
</comment>
<dbReference type="Gene3D" id="3.10.129.10">
    <property type="entry name" value="Hotdog Thioesterase"/>
    <property type="match status" value="1"/>
</dbReference>
<dbReference type="Pfam" id="PF01575">
    <property type="entry name" value="MaoC_dehydratas"/>
    <property type="match status" value="1"/>
</dbReference>
<dbReference type="GO" id="GO:0004312">
    <property type="term" value="F:fatty acid synthase activity"/>
    <property type="evidence" value="ECO:0007669"/>
    <property type="project" value="InterPro"/>
</dbReference>
<keyword evidence="5" id="KW-1185">Reference proteome</keyword>
<reference evidence="4" key="1">
    <citation type="submission" date="2020-11" db="EMBL/GenBank/DDBJ databases">
        <title>Sequencing the genomes of 1000 actinobacteria strains.</title>
        <authorList>
            <person name="Klenk H.-P."/>
        </authorList>
    </citation>
    <scope>NUCLEOTIDE SEQUENCE</scope>
    <source>
        <strain evidence="4">DSM 45356</strain>
    </source>
</reference>
<dbReference type="PANTHER" id="PTHR43841">
    <property type="entry name" value="3-HYDROXYACYL-THIOESTER DEHYDRATASE HTDX-RELATED"/>
    <property type="match status" value="1"/>
</dbReference>
<proteinExistence type="inferred from homology"/>
<evidence type="ECO:0000256" key="1">
    <source>
        <dbReference type="ARBA" id="ARBA00005254"/>
    </source>
</evidence>
<comment type="similarity">
    <text evidence="1">Belongs to the enoyl-CoA hydratase/isomerase family.</text>
</comment>
<evidence type="ECO:0000259" key="3">
    <source>
        <dbReference type="Pfam" id="PF01575"/>
    </source>
</evidence>
<gene>
    <name evidence="4" type="ORF">IW245_007916</name>
</gene>
<dbReference type="GO" id="GO:0006633">
    <property type="term" value="P:fatty acid biosynthetic process"/>
    <property type="evidence" value="ECO:0007669"/>
    <property type="project" value="InterPro"/>
</dbReference>
<feature type="region of interest" description="Disordered" evidence="2">
    <location>
        <begin position="142"/>
        <end position="175"/>
    </location>
</feature>
<accession>A0A8J7KZU7</accession>
<evidence type="ECO:0000256" key="2">
    <source>
        <dbReference type="SAM" id="MobiDB-lite"/>
    </source>
</evidence>
<organism evidence="4 5">
    <name type="scientific">Longispora fulva</name>
    <dbReference type="NCBI Taxonomy" id="619741"/>
    <lineage>
        <taxon>Bacteria</taxon>
        <taxon>Bacillati</taxon>
        <taxon>Actinomycetota</taxon>
        <taxon>Actinomycetes</taxon>
        <taxon>Micromonosporales</taxon>
        <taxon>Micromonosporaceae</taxon>
        <taxon>Longispora</taxon>
    </lineage>
</organism>
<dbReference type="PRINTS" id="PR01483">
    <property type="entry name" value="FASYNTHASE"/>
</dbReference>
<protein>
    <submittedName>
        <fullName evidence="4">Acyl dehydratase</fullName>
    </submittedName>
</protein>